<comment type="similarity">
    <text evidence="1">Belongs to the krueppel C2H2-type zinc-finger protein family.</text>
</comment>
<dbReference type="Gene3D" id="3.30.160.60">
    <property type="entry name" value="Classic Zinc Finger"/>
    <property type="match status" value="4"/>
</dbReference>
<dbReference type="EMBL" id="JAIMJC010000004">
    <property type="protein sequence ID" value="KAH0526439.1"/>
    <property type="molecule type" value="Genomic_DNA"/>
</dbReference>
<dbReference type="Proteomes" id="UP000826573">
    <property type="component" value="Unassembled WGS sequence"/>
</dbReference>
<dbReference type="GO" id="GO:0045944">
    <property type="term" value="P:positive regulation of transcription by RNA polymerase II"/>
    <property type="evidence" value="ECO:0007669"/>
    <property type="project" value="UniProtKB-ARBA"/>
</dbReference>
<protein>
    <recommendedName>
        <fullName evidence="8">C2H2-type domain-containing protein</fullName>
    </recommendedName>
</protein>
<keyword evidence="4 6" id="KW-0863">Zinc-finger</keyword>
<feature type="compositionally biased region" description="Low complexity" evidence="7">
    <location>
        <begin position="62"/>
        <end position="71"/>
    </location>
</feature>
<feature type="domain" description="C2H2-type" evidence="8">
    <location>
        <begin position="609"/>
        <end position="636"/>
    </location>
</feature>
<dbReference type="GO" id="GO:0005634">
    <property type="term" value="C:nucleus"/>
    <property type="evidence" value="ECO:0007669"/>
    <property type="project" value="UniProtKB-ARBA"/>
</dbReference>
<feature type="region of interest" description="Disordered" evidence="7">
    <location>
        <begin position="35"/>
        <end position="71"/>
    </location>
</feature>
<feature type="domain" description="C2H2-type" evidence="8">
    <location>
        <begin position="579"/>
        <end position="608"/>
    </location>
</feature>
<feature type="compositionally biased region" description="Polar residues" evidence="7">
    <location>
        <begin position="406"/>
        <end position="434"/>
    </location>
</feature>
<feature type="domain" description="C2H2-type" evidence="8">
    <location>
        <begin position="519"/>
        <end position="550"/>
    </location>
</feature>
<feature type="compositionally biased region" description="Low complexity" evidence="7">
    <location>
        <begin position="439"/>
        <end position="460"/>
    </location>
</feature>
<dbReference type="FunFam" id="3.30.160.60:FF:002343">
    <property type="entry name" value="Zinc finger protein 33A"/>
    <property type="match status" value="2"/>
</dbReference>
<dbReference type="PROSITE" id="PS50157">
    <property type="entry name" value="ZINC_FINGER_C2H2_2"/>
    <property type="match status" value="5"/>
</dbReference>
<evidence type="ECO:0000256" key="1">
    <source>
        <dbReference type="ARBA" id="ARBA00006991"/>
    </source>
</evidence>
<proteinExistence type="inferred from homology"/>
<evidence type="ECO:0000313" key="9">
    <source>
        <dbReference type="EMBL" id="KAH0526438.1"/>
    </source>
</evidence>
<evidence type="ECO:0000256" key="3">
    <source>
        <dbReference type="ARBA" id="ARBA00022737"/>
    </source>
</evidence>
<accession>A0A9P8HET4</accession>
<feature type="domain" description="C2H2-type" evidence="8">
    <location>
        <begin position="551"/>
        <end position="578"/>
    </location>
</feature>
<dbReference type="FunFam" id="3.30.160.60:FF:001442">
    <property type="entry name" value="zinc finger protein 696"/>
    <property type="match status" value="1"/>
</dbReference>
<keyword evidence="10" id="KW-1185">Reference proteome</keyword>
<feature type="compositionally biased region" description="Basic and acidic residues" evidence="7">
    <location>
        <begin position="36"/>
        <end position="45"/>
    </location>
</feature>
<dbReference type="AlphaFoldDB" id="A0A9P8HET4"/>
<keyword evidence="3" id="KW-0677">Repeat</keyword>
<name>A0A9P8HET4_9HYPO</name>
<keyword evidence="5" id="KW-0862">Zinc</keyword>
<feature type="region of interest" description="Disordered" evidence="7">
    <location>
        <begin position="406"/>
        <end position="460"/>
    </location>
</feature>
<evidence type="ECO:0000256" key="7">
    <source>
        <dbReference type="SAM" id="MobiDB-lite"/>
    </source>
</evidence>
<dbReference type="InterPro" id="IPR036236">
    <property type="entry name" value="Znf_C2H2_sf"/>
</dbReference>
<dbReference type="SMART" id="SM00355">
    <property type="entry name" value="ZnF_C2H2"/>
    <property type="match status" value="6"/>
</dbReference>
<evidence type="ECO:0000313" key="10">
    <source>
        <dbReference type="Proteomes" id="UP000826573"/>
    </source>
</evidence>
<keyword evidence="2" id="KW-0479">Metal-binding</keyword>
<dbReference type="EMBL" id="JAIMJC010000004">
    <property type="protein sequence ID" value="KAH0526438.1"/>
    <property type="molecule type" value="Genomic_DNA"/>
</dbReference>
<dbReference type="SUPFAM" id="SSF57667">
    <property type="entry name" value="beta-beta-alpha zinc fingers"/>
    <property type="match status" value="3"/>
</dbReference>
<feature type="domain" description="C2H2-type" evidence="8">
    <location>
        <begin position="637"/>
        <end position="664"/>
    </location>
</feature>
<organism evidence="9 10">
    <name type="scientific">Trichoderma semiorbis</name>
    <dbReference type="NCBI Taxonomy" id="1491008"/>
    <lineage>
        <taxon>Eukaryota</taxon>
        <taxon>Fungi</taxon>
        <taxon>Dikarya</taxon>
        <taxon>Ascomycota</taxon>
        <taxon>Pezizomycotina</taxon>
        <taxon>Sordariomycetes</taxon>
        <taxon>Hypocreomycetidae</taxon>
        <taxon>Hypocreales</taxon>
        <taxon>Hypocreaceae</taxon>
        <taxon>Trichoderma</taxon>
    </lineage>
</organism>
<dbReference type="PANTHER" id="PTHR19818">
    <property type="entry name" value="ZINC FINGER PROTEIN ZIC AND GLI"/>
    <property type="match status" value="1"/>
</dbReference>
<dbReference type="GO" id="GO:0008270">
    <property type="term" value="F:zinc ion binding"/>
    <property type="evidence" value="ECO:0007669"/>
    <property type="project" value="UniProtKB-KW"/>
</dbReference>
<dbReference type="PROSITE" id="PS00028">
    <property type="entry name" value="ZINC_FINGER_C2H2_1"/>
    <property type="match status" value="4"/>
</dbReference>
<dbReference type="InterPro" id="IPR050329">
    <property type="entry name" value="GLI_C2H2-zinc-finger"/>
</dbReference>
<sequence>MEFIRPPSHDFTIDTSPGFSEVMDASNRISHGTETTVDHFSHDDSPLDAQSSVYSTDPFKPSKPSRNSLDLSSSSHITMASFMDHGIQPQLRDRHGSSGAVIPPPDTEPAFSFSWDAYLNDTFPDASRSLRLGKDALRQTETNCDDDCRSMVSCTSACGISCPSQCGDTGQGMCCDDDTCDDKELCLDEMCEDAATPCTDTNCSGLARLEQLPLGPGFSDGDKQAAVALASIGDTSLEFMPNSFQQFHSDSQFGPHSCFPGSTCNHSFPQGFLSTTADNGTFGNFWEYLTQENPLATHILQYHDPRHSVEHVRPCIADGPNFAIPKCTLPKTVSGDALSHGLGSNLGDFTCGFEVNTLDQFASHIFEDHLPINMPIPDLGSLSQPSQAEDHFSLFPIRTSIPPSYSLSATSSHDTHFSPSDSPLQNPSVVSSLSPFPTPHATTPPTQTKESPIESSVESISTELTPISSVDVEIVVDYTCQWRSPDGKVCLMQFKDADELHNHTKNDHLKGMSRQPPGFRCHWEGCTRTSVFGQKSKLERHIQTHTGYKPVKCSICGLQLSAKQSLDQHMRVHTGEKPWKCSFPGCLHAFKQQSALTMHERTHTGHKPLTCDICGKSFGESSNLSKHRRTHNERGGHSCPLCNKDFNRLDQLRRHLHSNHKCKPEEADSIAKSVRLQSVKGARQKSISRV</sequence>
<evidence type="ECO:0000256" key="2">
    <source>
        <dbReference type="ARBA" id="ARBA00022723"/>
    </source>
</evidence>
<dbReference type="GO" id="GO:0000981">
    <property type="term" value="F:DNA-binding transcription factor activity, RNA polymerase II-specific"/>
    <property type="evidence" value="ECO:0007669"/>
    <property type="project" value="TreeGrafter"/>
</dbReference>
<dbReference type="GO" id="GO:0000978">
    <property type="term" value="F:RNA polymerase II cis-regulatory region sequence-specific DNA binding"/>
    <property type="evidence" value="ECO:0007669"/>
    <property type="project" value="TreeGrafter"/>
</dbReference>
<evidence type="ECO:0000256" key="4">
    <source>
        <dbReference type="ARBA" id="ARBA00022771"/>
    </source>
</evidence>
<reference evidence="9 10" key="1">
    <citation type="submission" date="2021-08" db="EMBL/GenBank/DDBJ databases">
        <title>The highly contiguous genome resource for Trichoderma semiorbis FJ059, a fungal antagonistic to plant pathogens.</title>
        <authorList>
            <person name="Liu T."/>
        </authorList>
    </citation>
    <scope>NUCLEOTIDE SEQUENCE [LARGE SCALE GENOMIC DNA]</scope>
    <source>
        <strain evidence="9 10">FJ059</strain>
    </source>
</reference>
<comment type="caution">
    <text evidence="9">The sequence shown here is derived from an EMBL/GenBank/DDBJ whole genome shotgun (WGS) entry which is preliminary data.</text>
</comment>
<dbReference type="InterPro" id="IPR013087">
    <property type="entry name" value="Znf_C2H2_type"/>
</dbReference>
<gene>
    <name evidence="9" type="ORF">TsFJ059_009757</name>
</gene>
<dbReference type="PANTHER" id="PTHR19818:SF139">
    <property type="entry name" value="PAIR-RULE PROTEIN ODD-PAIRED"/>
    <property type="match status" value="1"/>
</dbReference>
<dbReference type="Pfam" id="PF00096">
    <property type="entry name" value="zf-C2H2"/>
    <property type="match status" value="2"/>
</dbReference>
<evidence type="ECO:0000256" key="6">
    <source>
        <dbReference type="PROSITE-ProRule" id="PRU00042"/>
    </source>
</evidence>
<evidence type="ECO:0000256" key="5">
    <source>
        <dbReference type="ARBA" id="ARBA00022833"/>
    </source>
</evidence>
<evidence type="ECO:0000259" key="8">
    <source>
        <dbReference type="PROSITE" id="PS50157"/>
    </source>
</evidence>